<dbReference type="STRING" id="1287727.SAMN05443999_107181"/>
<name>A0A1H7SQM8_9RHOB</name>
<keyword evidence="3" id="KW-1185">Reference proteome</keyword>
<reference evidence="2 3" key="1">
    <citation type="submission" date="2016-10" db="EMBL/GenBank/DDBJ databases">
        <authorList>
            <person name="de Groot N.N."/>
        </authorList>
    </citation>
    <scope>NUCLEOTIDE SEQUENCE [LARGE SCALE GENOMIC DNA]</scope>
    <source>
        <strain evidence="2 3">DSM 100674</strain>
    </source>
</reference>
<feature type="compositionally biased region" description="Polar residues" evidence="1">
    <location>
        <begin position="1"/>
        <end position="17"/>
    </location>
</feature>
<accession>A0A1H7SQM8</accession>
<dbReference type="Proteomes" id="UP000199582">
    <property type="component" value="Unassembled WGS sequence"/>
</dbReference>
<organism evidence="2 3">
    <name type="scientific">Roseovarius azorensis</name>
    <dbReference type="NCBI Taxonomy" id="1287727"/>
    <lineage>
        <taxon>Bacteria</taxon>
        <taxon>Pseudomonadati</taxon>
        <taxon>Pseudomonadota</taxon>
        <taxon>Alphaproteobacteria</taxon>
        <taxon>Rhodobacterales</taxon>
        <taxon>Roseobacteraceae</taxon>
        <taxon>Roseovarius</taxon>
    </lineage>
</organism>
<protein>
    <submittedName>
        <fullName evidence="2">Uncharacterized protein</fullName>
    </submittedName>
</protein>
<gene>
    <name evidence="2" type="ORF">SAMN05443999_107181</name>
</gene>
<evidence type="ECO:0000256" key="1">
    <source>
        <dbReference type="SAM" id="MobiDB-lite"/>
    </source>
</evidence>
<sequence>MDTHSTSQTQDTVTQKPTGCCGGKVGAHPQAKVEPRVAEIAEVKPAKSGCCCGQN</sequence>
<dbReference type="AlphaFoldDB" id="A0A1H7SQM8"/>
<dbReference type="RefSeq" id="WP_175544777.1">
    <property type="nucleotide sequence ID" value="NZ_FOAG01000007.1"/>
</dbReference>
<dbReference type="EMBL" id="FOAG01000007">
    <property type="protein sequence ID" value="SEL73807.1"/>
    <property type="molecule type" value="Genomic_DNA"/>
</dbReference>
<evidence type="ECO:0000313" key="2">
    <source>
        <dbReference type="EMBL" id="SEL73807.1"/>
    </source>
</evidence>
<proteinExistence type="predicted"/>
<evidence type="ECO:0000313" key="3">
    <source>
        <dbReference type="Proteomes" id="UP000199582"/>
    </source>
</evidence>
<feature type="region of interest" description="Disordered" evidence="1">
    <location>
        <begin position="1"/>
        <end position="28"/>
    </location>
</feature>